<evidence type="ECO:0000256" key="1">
    <source>
        <dbReference type="ARBA" id="ARBA00006405"/>
    </source>
</evidence>
<dbReference type="KEGG" id="mde:101889626"/>
<dbReference type="InterPro" id="IPR045128">
    <property type="entry name" value="PI31-like"/>
</dbReference>
<comment type="similarity">
    <text evidence="1">Belongs to the proteasome inhibitor PI31 family.</text>
</comment>
<dbReference type="PANTHER" id="PTHR13266:SF1">
    <property type="entry name" value="PROTEASOME INHIBITOR PI31 SUBUNIT"/>
    <property type="match status" value="1"/>
</dbReference>
<dbReference type="Pfam" id="PF11566">
    <property type="entry name" value="PI31_Prot_N"/>
    <property type="match status" value="1"/>
</dbReference>
<proteinExistence type="inferred from homology"/>
<accession>A0A1I8MS54</accession>
<evidence type="ECO:0000313" key="8">
    <source>
        <dbReference type="RefSeq" id="XP_058981197.1"/>
    </source>
</evidence>
<protein>
    <recommendedName>
        <fullName evidence="2">Proteasome inhibitor PI31 subunit</fullName>
    </recommendedName>
</protein>
<keyword evidence="3" id="KW-0647">Proteasome</keyword>
<name>A0A1I8MS54_MUSDO</name>
<dbReference type="EnsemblMetazoa" id="MDOA007915-RB">
    <property type="protein sequence ID" value="MDOA007915-PB"/>
    <property type="gene ID" value="MDOA007915"/>
</dbReference>
<dbReference type="STRING" id="7370.A0A1I8MS54"/>
<dbReference type="RefSeq" id="XP_011290443.2">
    <property type="nucleotide sequence ID" value="XM_011292141.3"/>
</dbReference>
<gene>
    <name evidence="6" type="primary">101889626</name>
    <name evidence="8" type="synonym">LOC131803694</name>
</gene>
<dbReference type="OrthoDB" id="68090at2759"/>
<feature type="compositionally biased region" description="Pro residues" evidence="4">
    <location>
        <begin position="260"/>
        <end position="270"/>
    </location>
</feature>
<organism evidence="6">
    <name type="scientific">Musca domestica</name>
    <name type="common">House fly</name>
    <dbReference type="NCBI Taxonomy" id="7370"/>
    <lineage>
        <taxon>Eukaryota</taxon>
        <taxon>Metazoa</taxon>
        <taxon>Ecdysozoa</taxon>
        <taxon>Arthropoda</taxon>
        <taxon>Hexapoda</taxon>
        <taxon>Insecta</taxon>
        <taxon>Pterygota</taxon>
        <taxon>Neoptera</taxon>
        <taxon>Endopterygota</taxon>
        <taxon>Diptera</taxon>
        <taxon>Brachycera</taxon>
        <taxon>Muscomorpha</taxon>
        <taxon>Muscoidea</taxon>
        <taxon>Muscidae</taxon>
        <taxon>Musca</taxon>
    </lineage>
</organism>
<dbReference type="GO" id="GO:0000502">
    <property type="term" value="C:proteasome complex"/>
    <property type="evidence" value="ECO:0007669"/>
    <property type="project" value="UniProtKB-KW"/>
</dbReference>
<keyword evidence="7" id="KW-1185">Reference proteome</keyword>
<reference evidence="8" key="2">
    <citation type="submission" date="2025-05" db="UniProtKB">
        <authorList>
            <consortium name="RefSeq"/>
        </authorList>
    </citation>
    <scope>IDENTIFICATION</scope>
    <source>
        <strain evidence="8">Aabys</strain>
        <tissue evidence="8">Whole body</tissue>
    </source>
</reference>
<evidence type="ECO:0000256" key="4">
    <source>
        <dbReference type="SAM" id="MobiDB-lite"/>
    </source>
</evidence>
<feature type="compositionally biased region" description="Low complexity" evidence="4">
    <location>
        <begin position="151"/>
        <end position="167"/>
    </location>
</feature>
<evidence type="ECO:0000313" key="6">
    <source>
        <dbReference type="EnsemblMetazoa" id="MDOA007915-PB"/>
    </source>
</evidence>
<dbReference type="RefSeq" id="XP_058981197.1">
    <property type="nucleotide sequence ID" value="XM_059125214.1"/>
</dbReference>
<evidence type="ECO:0000256" key="2">
    <source>
        <dbReference type="ARBA" id="ARBA00015575"/>
    </source>
</evidence>
<dbReference type="Gene3D" id="3.40.1000.30">
    <property type="match status" value="1"/>
</dbReference>
<feature type="compositionally biased region" description="Basic and acidic residues" evidence="4">
    <location>
        <begin position="168"/>
        <end position="180"/>
    </location>
</feature>
<evidence type="ECO:0000256" key="3">
    <source>
        <dbReference type="ARBA" id="ARBA00022942"/>
    </source>
</evidence>
<evidence type="ECO:0000259" key="5">
    <source>
        <dbReference type="Pfam" id="PF11566"/>
    </source>
</evidence>
<dbReference type="VEuPathDB" id="VectorBase:MDOMA2_018526"/>
<dbReference type="GO" id="GO:0043161">
    <property type="term" value="P:proteasome-mediated ubiquitin-dependent protein catabolic process"/>
    <property type="evidence" value="ECO:0007669"/>
    <property type="project" value="InterPro"/>
</dbReference>
<feature type="domain" description="PI31 proteasome regulator N-terminal" evidence="5">
    <location>
        <begin position="18"/>
        <end position="156"/>
    </location>
</feature>
<dbReference type="GO" id="GO:0004866">
    <property type="term" value="F:endopeptidase inhibitor activity"/>
    <property type="evidence" value="ECO:0007669"/>
    <property type="project" value="InterPro"/>
</dbReference>
<dbReference type="eggNOG" id="KOG4761">
    <property type="taxonomic scope" value="Eukaryota"/>
</dbReference>
<sequence>MSATDFYGWDLLFKTIATQINKKDDLLIALVHFVLTKNSQFRCIGLGDDKTLTREDEESGSELLPDNWNDDEKNYALRYVHNKQLYLLLGLRTEGSLIITLMDVKSHKVSNICLNAEELVKELKGSLTKMIPTASELTDRYRKELLEPVFSGTSREVTTQTTTSTSSPDHDPLRVGEPRRPFGGSDPDPLRIGEPRRPFGGPPPFGFPEVGRGDLDPLGRGGPGNLFPFPSHPEFRIGPNNGPRPRFDPYGPPERGIRPNPNPDHFPPPGGFGGDYYM</sequence>
<feature type="region of interest" description="Disordered" evidence="4">
    <location>
        <begin position="150"/>
        <end position="206"/>
    </location>
</feature>
<evidence type="ECO:0000313" key="7">
    <source>
        <dbReference type="Proteomes" id="UP001652621"/>
    </source>
</evidence>
<dbReference type="AlphaFoldDB" id="A0A1I8MS54"/>
<dbReference type="InterPro" id="IPR021625">
    <property type="entry name" value="PI31_Prot_N"/>
</dbReference>
<reference evidence="6" key="1">
    <citation type="submission" date="2020-05" db="UniProtKB">
        <authorList>
            <consortium name="EnsemblMetazoa"/>
        </authorList>
    </citation>
    <scope>IDENTIFICATION</scope>
    <source>
        <strain evidence="6">Aabys</strain>
    </source>
</reference>
<feature type="region of interest" description="Disordered" evidence="4">
    <location>
        <begin position="231"/>
        <end position="278"/>
    </location>
</feature>
<dbReference type="GO" id="GO:0070628">
    <property type="term" value="F:proteasome binding"/>
    <property type="evidence" value="ECO:0007669"/>
    <property type="project" value="InterPro"/>
</dbReference>
<feature type="compositionally biased region" description="Basic and acidic residues" evidence="4">
    <location>
        <begin position="188"/>
        <end position="197"/>
    </location>
</feature>
<dbReference type="Proteomes" id="UP001652621">
    <property type="component" value="Unplaced"/>
</dbReference>
<dbReference type="PANTHER" id="PTHR13266">
    <property type="entry name" value="PROTEASOME INHIBITOR"/>
    <property type="match status" value="1"/>
</dbReference>
<dbReference type="VEuPathDB" id="VectorBase:MDOA007915"/>